<accession>A0ABQ9HVL0</accession>
<proteinExistence type="predicted"/>
<organism evidence="1 2">
    <name type="scientific">Dryococelus australis</name>
    <dbReference type="NCBI Taxonomy" id="614101"/>
    <lineage>
        <taxon>Eukaryota</taxon>
        <taxon>Metazoa</taxon>
        <taxon>Ecdysozoa</taxon>
        <taxon>Arthropoda</taxon>
        <taxon>Hexapoda</taxon>
        <taxon>Insecta</taxon>
        <taxon>Pterygota</taxon>
        <taxon>Neoptera</taxon>
        <taxon>Polyneoptera</taxon>
        <taxon>Phasmatodea</taxon>
        <taxon>Verophasmatodea</taxon>
        <taxon>Anareolatae</taxon>
        <taxon>Phasmatidae</taxon>
        <taxon>Eurycanthinae</taxon>
        <taxon>Dryococelus</taxon>
    </lineage>
</organism>
<name>A0ABQ9HVL0_9NEOP</name>
<evidence type="ECO:0000313" key="2">
    <source>
        <dbReference type="Proteomes" id="UP001159363"/>
    </source>
</evidence>
<dbReference type="EMBL" id="JARBHB010000003">
    <property type="protein sequence ID" value="KAJ8888424.1"/>
    <property type="molecule type" value="Genomic_DNA"/>
</dbReference>
<dbReference type="Proteomes" id="UP001159363">
    <property type="component" value="Chromosome 3"/>
</dbReference>
<evidence type="ECO:0000313" key="1">
    <source>
        <dbReference type="EMBL" id="KAJ8888424.1"/>
    </source>
</evidence>
<gene>
    <name evidence="1" type="ORF">PR048_007914</name>
</gene>
<keyword evidence="2" id="KW-1185">Reference proteome</keyword>
<comment type="caution">
    <text evidence="1">The sequence shown here is derived from an EMBL/GenBank/DDBJ whole genome shotgun (WGS) entry which is preliminary data.</text>
</comment>
<dbReference type="Gene3D" id="3.60.10.10">
    <property type="entry name" value="Endonuclease/exonuclease/phosphatase"/>
    <property type="match status" value="1"/>
</dbReference>
<reference evidence="1 2" key="1">
    <citation type="submission" date="2023-02" db="EMBL/GenBank/DDBJ databases">
        <title>LHISI_Scaffold_Assembly.</title>
        <authorList>
            <person name="Stuart O.P."/>
            <person name="Cleave R."/>
            <person name="Magrath M.J.L."/>
            <person name="Mikheyev A.S."/>
        </authorList>
    </citation>
    <scope>NUCLEOTIDE SEQUENCE [LARGE SCALE GENOMIC DNA]</scope>
    <source>
        <strain evidence="1">Daus_M_001</strain>
        <tissue evidence="1">Leg muscle</tissue>
    </source>
</reference>
<dbReference type="SUPFAM" id="SSF56219">
    <property type="entry name" value="DNase I-like"/>
    <property type="match status" value="1"/>
</dbReference>
<dbReference type="InterPro" id="IPR036691">
    <property type="entry name" value="Endo/exonu/phosph_ase_sf"/>
</dbReference>
<evidence type="ECO:0008006" key="3">
    <source>
        <dbReference type="Google" id="ProtNLM"/>
    </source>
</evidence>
<protein>
    <recommendedName>
        <fullName evidence="3">Endonuclease/exonuclease/phosphatase domain-containing protein</fullName>
    </recommendedName>
</protein>
<sequence length="183" mass="20915">MDIKAHSEYLLDLRLNNQNLLASVVYKPPNVRYADHIEVILAPHTALYDHVVLMGDFNTDLFKSNNQFFSLRDMLKGLNLHILPLNATHHPRTSSKWPDLVIVSNVDKVVNYAAECLPWKYVATAATVDKKVDIFSKSVLNVCYGFAPLVNKRVIRAPAPWLTQEIRALMVQRDPAFREYKKA</sequence>